<gene>
    <name evidence="1" type="ORF">F8154_04060</name>
</gene>
<dbReference type="RefSeq" id="WP_151860317.1">
    <property type="nucleotide sequence ID" value="NZ_WBZC01000012.1"/>
</dbReference>
<dbReference type="AlphaFoldDB" id="A0A6I0FJH0"/>
<reference evidence="1 2" key="1">
    <citation type="submission" date="2019-10" db="EMBL/GenBank/DDBJ databases">
        <title>Alkaliphilus serpentinus sp. nov. and Alkaliphilus pronyensis sp. nov., two novel anaerobic alkaliphilic species isolated from the serpentinized-hosted hydrothermal field of the Prony Bay (New Caledonia).</title>
        <authorList>
            <person name="Postec A."/>
        </authorList>
    </citation>
    <scope>NUCLEOTIDE SEQUENCE [LARGE SCALE GENOMIC DNA]</scope>
    <source>
        <strain evidence="1 2">LacV</strain>
    </source>
</reference>
<dbReference type="OrthoDB" id="1952868at2"/>
<keyword evidence="2" id="KW-1185">Reference proteome</keyword>
<dbReference type="Proteomes" id="UP000432715">
    <property type="component" value="Unassembled WGS sequence"/>
</dbReference>
<proteinExistence type="predicted"/>
<sequence length="163" mass="18857">MGTFTAQILVGHDHRNHGGIIPSHSVYLSENSRPAWILDTIDLFGDDIDKKKVRWIPTVDNMLEDAMLLIGIHVIKDEAVIKAASEFCKHDNLYDLELYDAFEKDDLKVLYELVRTTKIDYSIALTIFKESHIINQFHILDHYECRANIFTVSHINYREGFHG</sequence>
<name>A0A6I0FJH0_9FIRM</name>
<protein>
    <submittedName>
        <fullName evidence="1">Uncharacterized protein</fullName>
    </submittedName>
</protein>
<organism evidence="1 2">
    <name type="scientific">Alkaliphilus pronyensis</name>
    <dbReference type="NCBI Taxonomy" id="1482732"/>
    <lineage>
        <taxon>Bacteria</taxon>
        <taxon>Bacillati</taxon>
        <taxon>Bacillota</taxon>
        <taxon>Clostridia</taxon>
        <taxon>Peptostreptococcales</taxon>
        <taxon>Natronincolaceae</taxon>
        <taxon>Alkaliphilus</taxon>
    </lineage>
</organism>
<evidence type="ECO:0000313" key="1">
    <source>
        <dbReference type="EMBL" id="KAB3536261.1"/>
    </source>
</evidence>
<comment type="caution">
    <text evidence="1">The sequence shown here is derived from an EMBL/GenBank/DDBJ whole genome shotgun (WGS) entry which is preliminary data.</text>
</comment>
<dbReference type="EMBL" id="WBZC01000012">
    <property type="protein sequence ID" value="KAB3536261.1"/>
    <property type="molecule type" value="Genomic_DNA"/>
</dbReference>
<accession>A0A6I0FJH0</accession>
<evidence type="ECO:0000313" key="2">
    <source>
        <dbReference type="Proteomes" id="UP000432715"/>
    </source>
</evidence>